<protein>
    <recommendedName>
        <fullName evidence="9">trypsin</fullName>
        <ecNumber evidence="9">3.4.21.4</ecNumber>
    </recommendedName>
</protein>
<evidence type="ECO:0000256" key="7">
    <source>
        <dbReference type="ARBA" id="ARBA00023157"/>
    </source>
</evidence>
<dbReference type="SUPFAM" id="SSF50494">
    <property type="entry name" value="Trypsin-like serine proteases"/>
    <property type="match status" value="1"/>
</dbReference>
<dbReference type="PRINTS" id="PR00722">
    <property type="entry name" value="CHYMOTRYPSIN"/>
</dbReference>
<keyword evidence="5" id="KW-0720">Serine protease</keyword>
<dbReference type="GO" id="GO:0006508">
    <property type="term" value="P:proteolysis"/>
    <property type="evidence" value="ECO:0007669"/>
    <property type="project" value="UniProtKB-KW"/>
</dbReference>
<dbReference type="CDD" id="cd00190">
    <property type="entry name" value="Tryp_SPc"/>
    <property type="match status" value="1"/>
</dbReference>
<dbReference type="Pfam" id="PF00089">
    <property type="entry name" value="Trypsin"/>
    <property type="match status" value="1"/>
</dbReference>
<evidence type="ECO:0000256" key="6">
    <source>
        <dbReference type="ARBA" id="ARBA00023145"/>
    </source>
</evidence>
<keyword evidence="7" id="KW-1015">Disulfide bond</keyword>
<name>A0A1E1W1P6_PECGO</name>
<feature type="domain" description="Peptidase S1" evidence="11">
    <location>
        <begin position="84"/>
        <end position="322"/>
    </location>
</feature>
<dbReference type="GO" id="GO:0007586">
    <property type="term" value="P:digestion"/>
    <property type="evidence" value="ECO:0007669"/>
    <property type="project" value="UniProtKB-KW"/>
</dbReference>
<keyword evidence="4" id="KW-0378">Hydrolase</keyword>
<dbReference type="InterPro" id="IPR043504">
    <property type="entry name" value="Peptidase_S1_PA_chymotrypsin"/>
</dbReference>
<evidence type="ECO:0000256" key="9">
    <source>
        <dbReference type="ARBA" id="ARBA00038868"/>
    </source>
</evidence>
<dbReference type="PANTHER" id="PTHR24276">
    <property type="entry name" value="POLYSERASE-RELATED"/>
    <property type="match status" value="1"/>
</dbReference>
<dbReference type="PROSITE" id="PS00134">
    <property type="entry name" value="TRYPSIN_HIS"/>
    <property type="match status" value="1"/>
</dbReference>
<dbReference type="OrthoDB" id="10061449at2759"/>
<keyword evidence="2" id="KW-0645">Protease</keyword>
<evidence type="ECO:0000313" key="12">
    <source>
        <dbReference type="EMBL" id="JAT80862.1"/>
    </source>
</evidence>
<comment type="similarity">
    <text evidence="1">Belongs to the peptidase S1 family.</text>
</comment>
<dbReference type="PROSITE" id="PS50240">
    <property type="entry name" value="TRYPSIN_DOM"/>
    <property type="match status" value="1"/>
</dbReference>
<keyword evidence="6" id="KW-0865">Zymogen</keyword>
<evidence type="ECO:0000256" key="3">
    <source>
        <dbReference type="ARBA" id="ARBA00022757"/>
    </source>
</evidence>
<keyword evidence="3" id="KW-0222">Digestion</keyword>
<evidence type="ECO:0000256" key="10">
    <source>
        <dbReference type="SAM" id="SignalP"/>
    </source>
</evidence>
<dbReference type="InterPro" id="IPR050430">
    <property type="entry name" value="Peptidase_S1"/>
</dbReference>
<gene>
    <name evidence="12" type="ORF">g.5792</name>
</gene>
<accession>A0A1E1W1P6</accession>
<feature type="signal peptide" evidence="10">
    <location>
        <begin position="1"/>
        <end position="21"/>
    </location>
</feature>
<dbReference type="EMBL" id="GDQN01010192">
    <property type="protein sequence ID" value="JAT80862.1"/>
    <property type="molecule type" value="Transcribed_RNA"/>
</dbReference>
<evidence type="ECO:0000259" key="11">
    <source>
        <dbReference type="PROSITE" id="PS50240"/>
    </source>
</evidence>
<dbReference type="InterPro" id="IPR001254">
    <property type="entry name" value="Trypsin_dom"/>
</dbReference>
<feature type="chain" id="PRO_5009115096" description="trypsin" evidence="10">
    <location>
        <begin position="22"/>
        <end position="323"/>
    </location>
</feature>
<reference evidence="12" key="1">
    <citation type="submission" date="2015-09" db="EMBL/GenBank/DDBJ databases">
        <title>De novo assembly of Pectinophora gossypiella (Pink Bollworm) gut transcriptome.</title>
        <authorList>
            <person name="Tassone E.E."/>
        </authorList>
    </citation>
    <scope>NUCLEOTIDE SEQUENCE</scope>
</reference>
<dbReference type="AlphaFoldDB" id="A0A1E1W1P6"/>
<evidence type="ECO:0000256" key="4">
    <source>
        <dbReference type="ARBA" id="ARBA00022801"/>
    </source>
</evidence>
<comment type="catalytic activity">
    <reaction evidence="8">
        <text>Preferential cleavage: Arg-|-Xaa, Lys-|-Xaa.</text>
        <dbReference type="EC" id="3.4.21.4"/>
    </reaction>
</comment>
<evidence type="ECO:0000256" key="2">
    <source>
        <dbReference type="ARBA" id="ARBA00022670"/>
    </source>
</evidence>
<evidence type="ECO:0000256" key="8">
    <source>
        <dbReference type="ARBA" id="ARBA00036320"/>
    </source>
</evidence>
<dbReference type="InterPro" id="IPR018114">
    <property type="entry name" value="TRYPSIN_HIS"/>
</dbReference>
<evidence type="ECO:0000256" key="1">
    <source>
        <dbReference type="ARBA" id="ARBA00007664"/>
    </source>
</evidence>
<dbReference type="EC" id="3.4.21.4" evidence="9"/>
<keyword evidence="10" id="KW-0732">Signal</keyword>
<proteinExistence type="inferred from homology"/>
<dbReference type="InterPro" id="IPR009003">
    <property type="entry name" value="Peptidase_S1_PA"/>
</dbReference>
<organism evidence="12">
    <name type="scientific">Pectinophora gossypiella</name>
    <name type="common">Cotton pink bollworm</name>
    <name type="synonym">Depressaria gossypiella</name>
    <dbReference type="NCBI Taxonomy" id="13191"/>
    <lineage>
        <taxon>Eukaryota</taxon>
        <taxon>Metazoa</taxon>
        <taxon>Ecdysozoa</taxon>
        <taxon>Arthropoda</taxon>
        <taxon>Hexapoda</taxon>
        <taxon>Insecta</taxon>
        <taxon>Pterygota</taxon>
        <taxon>Neoptera</taxon>
        <taxon>Endopterygota</taxon>
        <taxon>Lepidoptera</taxon>
        <taxon>Glossata</taxon>
        <taxon>Ditrysia</taxon>
        <taxon>Gelechioidea</taxon>
        <taxon>Gelechiidae</taxon>
        <taxon>Apatetrinae</taxon>
        <taxon>Pectinophora</taxon>
    </lineage>
</organism>
<dbReference type="InterPro" id="IPR001314">
    <property type="entry name" value="Peptidase_S1A"/>
</dbReference>
<dbReference type="PANTHER" id="PTHR24276:SF97">
    <property type="entry name" value="GH13245P2-RELATED"/>
    <property type="match status" value="1"/>
</dbReference>
<sequence length="323" mass="34773">MFSRQWLTVFAVVALAACAAARPGTGDADPAKLTNEINSKEEPVKAAIQQEVKPDVTLSADKKPEDGKAVAVVEATTVAKSEDITDSPVAKAVNEKYPHAVLFGGTCGGSIISPKWVLTAGHCTLFSGGRYVLAGTNNTEDGSGTVRHVKRLVIHPKFTVGPYWLDADRFNIKQVSANWDFLLAELEEPLPLDGKTMAAVELDDGPSIPEGTEVGYAGYGAAEHGETMREQMHGMELQIMADNKCKEAMIQYEADNMICTRGRPPRYDSACNGDSGSGLVGQGKLYGVASWVEDDAHRCFNGALVIFSRVAAVRDWIRQVTKV</sequence>
<dbReference type="SMART" id="SM00020">
    <property type="entry name" value="Tryp_SPc"/>
    <property type="match status" value="1"/>
</dbReference>
<dbReference type="PROSITE" id="PS51257">
    <property type="entry name" value="PROKAR_LIPOPROTEIN"/>
    <property type="match status" value="1"/>
</dbReference>
<dbReference type="GO" id="GO:0004252">
    <property type="term" value="F:serine-type endopeptidase activity"/>
    <property type="evidence" value="ECO:0007669"/>
    <property type="project" value="UniProtKB-EC"/>
</dbReference>
<evidence type="ECO:0000256" key="5">
    <source>
        <dbReference type="ARBA" id="ARBA00022825"/>
    </source>
</evidence>
<dbReference type="Gene3D" id="2.40.10.10">
    <property type="entry name" value="Trypsin-like serine proteases"/>
    <property type="match status" value="1"/>
</dbReference>